<name>A0A0D6XD18_THEFI</name>
<gene>
    <name evidence="2" type="ORF">THFILI_00905</name>
</gene>
<dbReference type="OrthoDB" id="221882at2"/>
<accession>A0A0D6XD18</accession>
<dbReference type="RefSeq" id="WP_038066229.1">
    <property type="nucleotide sequence ID" value="NZ_JPSL02000034.1"/>
</dbReference>
<sequence>MQKRIRITDLAGYVRLQLCDRYISFQLGRGGKEVQDLQKRYPPLVEPVFQEVGLAAERRWEEHLQKEGFEPVEVEDWSEWKEWVAQAPHGKQYFARQVKIEGRVGAFDLEGRLDFLLLYWRQGEPVVRLVEGKASRRERTHHYAQLALYALLAEGDPPRWREKEVALEYLVACIDPATRSLEDPLRSVEDDEKALFSQARRDMEALLAPGGRLEKVLQHDPLELGYALNARCDACAHNPVCWITGSKRKDLELAGIKGDVARALREAGLADLEALATADPSRVAEALREVETPVHPEHLVLKARARFATLPFPRRNGFYPVQWLEGTGYGRLPDLTAMTHKAPGT</sequence>
<evidence type="ECO:0000259" key="1">
    <source>
        <dbReference type="Pfam" id="PF12705"/>
    </source>
</evidence>
<dbReference type="InterPro" id="IPR038726">
    <property type="entry name" value="PDDEXK_AddAB-type"/>
</dbReference>
<keyword evidence="3" id="KW-1185">Reference proteome</keyword>
<evidence type="ECO:0000313" key="3">
    <source>
        <dbReference type="Proteomes" id="UP000030364"/>
    </source>
</evidence>
<dbReference type="EMBL" id="JPSL02000034">
    <property type="protein sequence ID" value="KIX84783.1"/>
    <property type="molecule type" value="Genomic_DNA"/>
</dbReference>
<reference evidence="2 3" key="1">
    <citation type="journal article" date="2015" name="Genome Announc.">
        <title>Draft Genome Sequence of the Thermophile Thermus filiformis ATCC 43280, Producer of Carotenoid-(Di)glucoside-Branched Fatty Acid (Di)esters and Source of Hyperthermostable Enzymes of Biotechnological Interest.</title>
        <authorList>
            <person name="Mandelli F."/>
            <person name="Oliveira Ramires B."/>
            <person name="Couger M.B."/>
            <person name="Paixao D.A."/>
            <person name="Camilo C.M."/>
            <person name="Polikarpov I."/>
            <person name="Prade R."/>
            <person name="Riano-Pachon D.M."/>
            <person name="Squina F.M."/>
        </authorList>
    </citation>
    <scope>NUCLEOTIDE SEQUENCE [LARGE SCALE GENOMIC DNA]</scope>
    <source>
        <strain evidence="2 3">ATCC 43280</strain>
    </source>
</reference>
<feature type="domain" description="PD-(D/E)XK endonuclease-like" evidence="1">
    <location>
        <begin position="43"/>
        <end position="241"/>
    </location>
</feature>
<dbReference type="InterPro" id="IPR011604">
    <property type="entry name" value="PDDEXK-like_dom_sf"/>
</dbReference>
<organism evidence="2 3">
    <name type="scientific">Thermus filiformis</name>
    <dbReference type="NCBI Taxonomy" id="276"/>
    <lineage>
        <taxon>Bacteria</taxon>
        <taxon>Thermotogati</taxon>
        <taxon>Deinococcota</taxon>
        <taxon>Deinococci</taxon>
        <taxon>Thermales</taxon>
        <taxon>Thermaceae</taxon>
        <taxon>Thermus</taxon>
    </lineage>
</organism>
<comment type="caution">
    <text evidence="2">The sequence shown here is derived from an EMBL/GenBank/DDBJ whole genome shotgun (WGS) entry which is preliminary data.</text>
</comment>
<dbReference type="Proteomes" id="UP000030364">
    <property type="component" value="Unassembled WGS sequence"/>
</dbReference>
<proteinExistence type="predicted"/>
<evidence type="ECO:0000313" key="2">
    <source>
        <dbReference type="EMBL" id="KIX84783.1"/>
    </source>
</evidence>
<dbReference type="AlphaFoldDB" id="A0A0D6XD18"/>
<dbReference type="Pfam" id="PF12705">
    <property type="entry name" value="PDDEXK_1"/>
    <property type="match status" value="1"/>
</dbReference>
<dbReference type="STRING" id="276.THFILI_00905"/>
<dbReference type="Gene3D" id="3.90.320.10">
    <property type="match status" value="1"/>
</dbReference>
<protein>
    <recommendedName>
        <fullName evidence="1">PD-(D/E)XK endonuclease-like domain-containing protein</fullName>
    </recommendedName>
</protein>